<dbReference type="InterPro" id="IPR006073">
    <property type="entry name" value="GTP-bd"/>
</dbReference>
<dbReference type="InterPro" id="IPR027417">
    <property type="entry name" value="P-loop_NTPase"/>
</dbReference>
<dbReference type="InterPro" id="IPR004520">
    <property type="entry name" value="GTPase_MnmE"/>
</dbReference>
<dbReference type="InterPro" id="IPR027368">
    <property type="entry name" value="MnmE_dom2"/>
</dbReference>
<dbReference type="EMBL" id="PUHZ01000016">
    <property type="protein sequence ID" value="PQO45070.1"/>
    <property type="molecule type" value="Genomic_DNA"/>
</dbReference>
<dbReference type="PANTHER" id="PTHR42714:SF2">
    <property type="entry name" value="TRNA MODIFICATION GTPASE GTPBP3, MITOCHONDRIAL"/>
    <property type="match status" value="1"/>
</dbReference>
<keyword evidence="3 6" id="KW-0547">Nucleotide-binding</keyword>
<dbReference type="SUPFAM" id="SSF103025">
    <property type="entry name" value="Folate-binding domain"/>
    <property type="match status" value="1"/>
</dbReference>
<sequence>MSAALEDTIVAIGSGANGALRGVVRISGPAAYDCVKSWIALQDPPEHFGRTSALSAATAGVADRQLPCDLYYWPDQRSYTRQPSIEIHTIGSRPLLEEMVAAACRHGARMAEPGEFTLRAFLAGRLDLTQAEAVLGVIDAEGDARLKQSLAQLAGGLSSPLAEARRQLLELLAHLEAGLDFVEEDIEFITSAELCAQLNDARDCVEHALSQLTGRDAGDELIKVVFCGAPNVGKSSLFNAVIGEEAAIVADLAGTTRDTLQKTIVIGGQTIALIDTAGQEEVDAGPQQSAQRLGSEQVSRADLRIVCWDAGREATFAEQKLWDDAPADRRLLVYTKCDLATPGDQSAIATSAAVGQGILELRDAIAERIAQLPETEDATAVRCRASLEQAAESLMSALSAAESGLGEELVAVEIRMALAELGRVVGAIATDDILDVIFSRFCIGK</sequence>
<evidence type="ECO:0000259" key="9">
    <source>
        <dbReference type="Pfam" id="PF12631"/>
    </source>
</evidence>
<feature type="binding site" evidence="6">
    <location>
        <position position="256"/>
    </location>
    <ligand>
        <name>Mg(2+)</name>
        <dbReference type="ChEBI" id="CHEBI:18420"/>
    </ligand>
</feature>
<feature type="binding site" evidence="6">
    <location>
        <position position="125"/>
    </location>
    <ligand>
        <name>(6S)-5-formyl-5,6,7,8-tetrahydrofolate</name>
        <dbReference type="ChEBI" id="CHEBI:57457"/>
    </ligand>
</feature>
<keyword evidence="5 6" id="KW-0342">GTP-binding</keyword>
<dbReference type="SUPFAM" id="SSF52540">
    <property type="entry name" value="P-loop containing nucleoside triphosphate hydrolases"/>
    <property type="match status" value="1"/>
</dbReference>
<dbReference type="GO" id="GO:0005829">
    <property type="term" value="C:cytosol"/>
    <property type="evidence" value="ECO:0007669"/>
    <property type="project" value="TreeGrafter"/>
</dbReference>
<evidence type="ECO:0000259" key="8">
    <source>
        <dbReference type="Pfam" id="PF10396"/>
    </source>
</evidence>
<feature type="binding site" evidence="6">
    <location>
        <begin position="275"/>
        <end position="278"/>
    </location>
    <ligand>
        <name>GTP</name>
        <dbReference type="ChEBI" id="CHEBI:37565"/>
    </ligand>
</feature>
<feature type="domain" description="G" evidence="7">
    <location>
        <begin position="223"/>
        <end position="319"/>
    </location>
</feature>
<comment type="caution">
    <text evidence="10">The sequence shown here is derived from an EMBL/GenBank/DDBJ whole genome shotgun (WGS) entry which is preliminary data.</text>
</comment>
<dbReference type="CDD" id="cd14858">
    <property type="entry name" value="TrmE_N"/>
    <property type="match status" value="1"/>
</dbReference>
<dbReference type="Gene3D" id="3.40.50.300">
    <property type="entry name" value="P-loop containing nucleotide triphosphate hydrolases"/>
    <property type="match status" value="1"/>
</dbReference>
<name>A0A2S8GL02_9BACT</name>
<dbReference type="GO" id="GO:0046872">
    <property type="term" value="F:metal ion binding"/>
    <property type="evidence" value="ECO:0007669"/>
    <property type="project" value="UniProtKB-KW"/>
</dbReference>
<dbReference type="NCBIfam" id="TIGR00231">
    <property type="entry name" value="small_GTP"/>
    <property type="match status" value="1"/>
</dbReference>
<dbReference type="Gene3D" id="1.20.120.430">
    <property type="entry name" value="tRNA modification GTPase MnmE domain 2"/>
    <property type="match status" value="1"/>
</dbReference>
<feature type="binding site" evidence="6">
    <location>
        <begin position="250"/>
        <end position="256"/>
    </location>
    <ligand>
        <name>GTP</name>
        <dbReference type="ChEBI" id="CHEBI:37565"/>
    </ligand>
</feature>
<dbReference type="OrthoDB" id="9805918at2"/>
<reference evidence="10 11" key="1">
    <citation type="submission" date="2018-02" db="EMBL/GenBank/DDBJ databases">
        <title>Comparative genomes isolates from brazilian mangrove.</title>
        <authorList>
            <person name="Araujo J.E."/>
            <person name="Taketani R.G."/>
            <person name="Silva M.C.P."/>
            <person name="Loureco M.V."/>
            <person name="Andreote F.D."/>
        </authorList>
    </citation>
    <scope>NUCLEOTIDE SEQUENCE [LARGE SCALE GENOMIC DNA]</scope>
    <source>
        <strain evidence="10 11">Nap-Phe MGV</strain>
    </source>
</reference>
<dbReference type="SUPFAM" id="SSF116878">
    <property type="entry name" value="TrmE connector domain"/>
    <property type="match status" value="1"/>
</dbReference>
<evidence type="ECO:0000256" key="2">
    <source>
        <dbReference type="ARBA" id="ARBA00022694"/>
    </source>
</evidence>
<dbReference type="Proteomes" id="UP000237819">
    <property type="component" value="Unassembled WGS sequence"/>
</dbReference>
<keyword evidence="6" id="KW-0460">Magnesium</keyword>
<dbReference type="RefSeq" id="WP_105336469.1">
    <property type="nucleotide sequence ID" value="NZ_PUHZ01000016.1"/>
</dbReference>
<feature type="domain" description="GTP-binding protein TrmE N-terminal" evidence="8">
    <location>
        <begin position="8"/>
        <end position="125"/>
    </location>
</feature>
<comment type="function">
    <text evidence="6">Exhibits a very high intrinsic GTPase hydrolysis rate. Involved in the addition of a carboxymethylaminomethyl (cmnm) group at the wobble position (U34) of certain tRNAs, forming tRNA-cmnm(5)s(2)U34.</text>
</comment>
<dbReference type="Pfam" id="PF01926">
    <property type="entry name" value="MMR_HSR1"/>
    <property type="match status" value="1"/>
</dbReference>
<dbReference type="InterPro" id="IPR025867">
    <property type="entry name" value="MnmE_helical"/>
</dbReference>
<evidence type="ECO:0000313" key="11">
    <source>
        <dbReference type="Proteomes" id="UP000237819"/>
    </source>
</evidence>
<comment type="subcellular location">
    <subcellularLocation>
        <location evidence="6">Cytoplasm</location>
    </subcellularLocation>
</comment>
<evidence type="ECO:0000256" key="4">
    <source>
        <dbReference type="ARBA" id="ARBA00022958"/>
    </source>
</evidence>
<dbReference type="GO" id="GO:0030488">
    <property type="term" value="P:tRNA methylation"/>
    <property type="evidence" value="ECO:0007669"/>
    <property type="project" value="TreeGrafter"/>
</dbReference>
<dbReference type="GO" id="GO:0002098">
    <property type="term" value="P:tRNA wobble uridine modification"/>
    <property type="evidence" value="ECO:0007669"/>
    <property type="project" value="TreeGrafter"/>
</dbReference>
<dbReference type="EC" id="3.6.-.-" evidence="6"/>
<keyword evidence="6" id="KW-0479">Metal-binding</keyword>
<feature type="domain" description="MnmE helical" evidence="9">
    <location>
        <begin position="128"/>
        <end position="442"/>
    </location>
</feature>
<comment type="cofactor">
    <cofactor evidence="6">
        <name>K(+)</name>
        <dbReference type="ChEBI" id="CHEBI:29103"/>
    </cofactor>
    <text evidence="6">Binds 1 potassium ion per subunit.</text>
</comment>
<dbReference type="InterPro" id="IPR027266">
    <property type="entry name" value="TrmE/GcvT-like"/>
</dbReference>
<feature type="binding site" evidence="6">
    <location>
        <position position="25"/>
    </location>
    <ligand>
        <name>(6S)-5-formyl-5,6,7,8-tetrahydrofolate</name>
        <dbReference type="ChEBI" id="CHEBI:57457"/>
    </ligand>
</feature>
<accession>A0A2S8GL02</accession>
<keyword evidence="2 6" id="KW-0819">tRNA processing</keyword>
<evidence type="ECO:0000256" key="1">
    <source>
        <dbReference type="ARBA" id="ARBA00011043"/>
    </source>
</evidence>
<protein>
    <recommendedName>
        <fullName evidence="6">tRNA modification GTPase MnmE</fullName>
        <ecNumber evidence="6">3.6.-.-</ecNumber>
    </recommendedName>
</protein>
<evidence type="ECO:0000259" key="7">
    <source>
        <dbReference type="Pfam" id="PF01926"/>
    </source>
</evidence>
<evidence type="ECO:0000256" key="5">
    <source>
        <dbReference type="ARBA" id="ARBA00023134"/>
    </source>
</evidence>
<keyword evidence="4 6" id="KW-0630">Potassium</keyword>
<gene>
    <name evidence="6" type="primary">mnmE</name>
    <name evidence="6" type="synonym">trmE</name>
    <name evidence="10" type="ORF">C5Y93_16175</name>
</gene>
<organism evidence="10 11">
    <name type="scientific">Blastopirellula marina</name>
    <dbReference type="NCBI Taxonomy" id="124"/>
    <lineage>
        <taxon>Bacteria</taxon>
        <taxon>Pseudomonadati</taxon>
        <taxon>Planctomycetota</taxon>
        <taxon>Planctomycetia</taxon>
        <taxon>Pirellulales</taxon>
        <taxon>Pirellulaceae</taxon>
        <taxon>Blastopirellula</taxon>
    </lineage>
</organism>
<dbReference type="AlphaFoldDB" id="A0A2S8GL02"/>
<feature type="binding site" evidence="6">
    <location>
        <position position="235"/>
    </location>
    <ligand>
        <name>Mg(2+)</name>
        <dbReference type="ChEBI" id="CHEBI:18420"/>
    </ligand>
</feature>
<keyword evidence="6" id="KW-0378">Hydrolase</keyword>
<evidence type="ECO:0000256" key="3">
    <source>
        <dbReference type="ARBA" id="ARBA00022741"/>
    </source>
</evidence>
<proteinExistence type="inferred from homology"/>
<feature type="binding site" evidence="6">
    <location>
        <position position="86"/>
    </location>
    <ligand>
        <name>(6S)-5-formyl-5,6,7,8-tetrahydrofolate</name>
        <dbReference type="ChEBI" id="CHEBI:57457"/>
    </ligand>
</feature>
<keyword evidence="6" id="KW-0963">Cytoplasm</keyword>
<dbReference type="InterPro" id="IPR018948">
    <property type="entry name" value="GTP-bd_TrmE_N"/>
</dbReference>
<feature type="binding site" evidence="6">
    <location>
        <position position="445"/>
    </location>
    <ligand>
        <name>(6S)-5-formyl-5,6,7,8-tetrahydrofolate</name>
        <dbReference type="ChEBI" id="CHEBI:57457"/>
    </ligand>
</feature>
<dbReference type="Pfam" id="PF12631">
    <property type="entry name" value="MnmE_helical"/>
    <property type="match status" value="1"/>
</dbReference>
<dbReference type="PANTHER" id="PTHR42714">
    <property type="entry name" value="TRNA MODIFICATION GTPASE GTPBP3"/>
    <property type="match status" value="1"/>
</dbReference>
<comment type="similarity">
    <text evidence="1 6">Belongs to the TRAFAC class TrmE-Era-EngA-EngB-Septin-like GTPase superfamily. TrmE GTPase family.</text>
</comment>
<evidence type="ECO:0000313" key="10">
    <source>
        <dbReference type="EMBL" id="PQO45070.1"/>
    </source>
</evidence>
<dbReference type="Pfam" id="PF10396">
    <property type="entry name" value="TrmE_N"/>
    <property type="match status" value="1"/>
</dbReference>
<feature type="binding site" evidence="6">
    <location>
        <begin position="231"/>
        <end position="236"/>
    </location>
    <ligand>
        <name>GTP</name>
        <dbReference type="ChEBI" id="CHEBI:37565"/>
    </ligand>
</feature>
<dbReference type="InterPro" id="IPR005225">
    <property type="entry name" value="Small_GTP-bd"/>
</dbReference>
<comment type="subunit">
    <text evidence="6">Homodimer. Heterotetramer of two MnmE and two MnmG subunits.</text>
</comment>
<dbReference type="GO" id="GO:0005525">
    <property type="term" value="F:GTP binding"/>
    <property type="evidence" value="ECO:0007669"/>
    <property type="project" value="UniProtKB-UniRule"/>
</dbReference>
<dbReference type="HAMAP" id="MF_00379">
    <property type="entry name" value="GTPase_MnmE"/>
    <property type="match status" value="1"/>
</dbReference>
<dbReference type="GO" id="GO:0003924">
    <property type="term" value="F:GTPase activity"/>
    <property type="evidence" value="ECO:0007669"/>
    <property type="project" value="UniProtKB-UniRule"/>
</dbReference>
<comment type="caution">
    <text evidence="6">Lacks conserved residue(s) required for the propagation of feature annotation.</text>
</comment>
<dbReference type="Gene3D" id="3.30.1360.120">
    <property type="entry name" value="Probable tRNA modification gtpase trme, domain 1"/>
    <property type="match status" value="1"/>
</dbReference>
<evidence type="ECO:0000256" key="6">
    <source>
        <dbReference type="HAMAP-Rule" id="MF_00379"/>
    </source>
</evidence>